<sequence>MKGRYKRPLTSREFYMLMKKKNGINEILCFCSLDIPIGF</sequence>
<organism evidence="1 2">
    <name type="scientific">Roseburia inulinivorans DSM 16841</name>
    <dbReference type="NCBI Taxonomy" id="622312"/>
    <lineage>
        <taxon>Bacteria</taxon>
        <taxon>Bacillati</taxon>
        <taxon>Bacillota</taxon>
        <taxon>Clostridia</taxon>
        <taxon>Lachnospirales</taxon>
        <taxon>Lachnospiraceae</taxon>
        <taxon>Roseburia</taxon>
    </lineage>
</organism>
<comment type="caution">
    <text evidence="1">The sequence shown here is derived from an EMBL/GenBank/DDBJ whole genome shotgun (WGS) entry which is preliminary data.</text>
</comment>
<evidence type="ECO:0000313" key="2">
    <source>
        <dbReference type="Proteomes" id="UP000003561"/>
    </source>
</evidence>
<accession>C0FQN8</accession>
<proteinExistence type="predicted"/>
<name>C0FQN8_9FIRM</name>
<reference evidence="1 2" key="2">
    <citation type="submission" date="2009-03" db="EMBL/GenBank/DDBJ databases">
        <title>Draft genome sequence of Roseburia inulinivorans (DSM 16841).</title>
        <authorList>
            <person name="Sudarsanam P."/>
            <person name="Ley R."/>
            <person name="Guruge J."/>
            <person name="Turnbaugh P.J."/>
            <person name="Mahowald M."/>
            <person name="Liep D."/>
            <person name="Gordon J."/>
        </authorList>
    </citation>
    <scope>NUCLEOTIDE SEQUENCE [LARGE SCALE GENOMIC DNA]</scope>
    <source>
        <strain evidence="1 2">DSM 16841</strain>
    </source>
</reference>
<dbReference type="Proteomes" id="UP000003561">
    <property type="component" value="Unassembled WGS sequence"/>
</dbReference>
<protein>
    <submittedName>
        <fullName evidence="1">Uncharacterized protein</fullName>
    </submittedName>
</protein>
<evidence type="ECO:0000313" key="1">
    <source>
        <dbReference type="EMBL" id="EEG95107.1"/>
    </source>
</evidence>
<gene>
    <name evidence="1" type="ORF">ROSEINA2194_01042</name>
</gene>
<reference evidence="1 2" key="1">
    <citation type="submission" date="2009-02" db="EMBL/GenBank/DDBJ databases">
        <authorList>
            <person name="Fulton L."/>
            <person name="Clifton S."/>
            <person name="Fulton B."/>
            <person name="Xu J."/>
            <person name="Minx P."/>
            <person name="Pepin K.H."/>
            <person name="Johnson M."/>
            <person name="Bhonagiri V."/>
            <person name="Nash W.E."/>
            <person name="Mardis E.R."/>
            <person name="Wilson R.K."/>
        </authorList>
    </citation>
    <scope>NUCLEOTIDE SEQUENCE [LARGE SCALE GENOMIC DNA]</scope>
    <source>
        <strain evidence="1 2">DSM 16841</strain>
    </source>
</reference>
<dbReference type="AlphaFoldDB" id="C0FQN8"/>
<dbReference type="EMBL" id="ACFY01000042">
    <property type="protein sequence ID" value="EEG95107.1"/>
    <property type="molecule type" value="Genomic_DNA"/>
</dbReference>